<dbReference type="Proteomes" id="UP000694300">
    <property type="component" value="Unassembled WGS sequence"/>
</dbReference>
<organism evidence="3 4">
    <name type="scientific">Pseudonocardia oceani</name>
    <dbReference type="NCBI Taxonomy" id="2792013"/>
    <lineage>
        <taxon>Bacteria</taxon>
        <taxon>Bacillati</taxon>
        <taxon>Actinomycetota</taxon>
        <taxon>Actinomycetes</taxon>
        <taxon>Pseudonocardiales</taxon>
        <taxon>Pseudonocardiaceae</taxon>
        <taxon>Pseudonocardia</taxon>
    </lineage>
</organism>
<reference evidence="3 4" key="1">
    <citation type="submission" date="2020-11" db="EMBL/GenBank/DDBJ databases">
        <title>Pseudonocardia abyssalis sp. nov. and Pseudonocardia oceani sp. nov., description and phylogenomic analysis of two novel actinomycetes isolated from the deep Southern Ocean.</title>
        <authorList>
            <person name="Parra J."/>
        </authorList>
    </citation>
    <scope>NUCLEOTIDE SEQUENCE [LARGE SCALE GENOMIC DNA]</scope>
    <source>
        <strain evidence="4">KRD185</strain>
    </source>
</reference>
<feature type="transmembrane region" description="Helical" evidence="2">
    <location>
        <begin position="78"/>
        <end position="111"/>
    </location>
</feature>
<keyword evidence="2" id="KW-0812">Transmembrane</keyword>
<name>A0ABS6UGA2_9PSEU</name>
<feature type="compositionally biased region" description="Pro residues" evidence="1">
    <location>
        <begin position="159"/>
        <end position="168"/>
    </location>
</feature>
<comment type="caution">
    <text evidence="3">The sequence shown here is derived from an EMBL/GenBank/DDBJ whole genome shotgun (WGS) entry which is preliminary data.</text>
</comment>
<evidence type="ECO:0000313" key="4">
    <source>
        <dbReference type="Proteomes" id="UP000694300"/>
    </source>
</evidence>
<gene>
    <name evidence="3" type="ORF">I4I82_26765</name>
</gene>
<evidence type="ECO:0000313" key="3">
    <source>
        <dbReference type="EMBL" id="MBW0131258.1"/>
    </source>
</evidence>
<proteinExistence type="predicted"/>
<sequence>MSAVPTRPLHLVVGGWVTANGVLAGVLVGYTPEPISIVLYAAALVILGSFGLAVLLAARRGAGGQQLRTARHGREAALVALGVTLGGLGLVYGWPLALIGLQPLLLAAWLLRGERIRSGVRPWPAVPDGTEPHRAATPGYTGTALGTSVPVPAGHAAHGPPPRPPDTPAPGAGPVRRAGLAVIAARVVRELVRRRGR</sequence>
<dbReference type="RefSeq" id="WP_218590250.1">
    <property type="nucleotide sequence ID" value="NZ_JADQDE010000049.1"/>
</dbReference>
<keyword evidence="4" id="KW-1185">Reference proteome</keyword>
<accession>A0ABS6UGA2</accession>
<evidence type="ECO:0000256" key="2">
    <source>
        <dbReference type="SAM" id="Phobius"/>
    </source>
</evidence>
<dbReference type="EMBL" id="JADQDF010000001">
    <property type="protein sequence ID" value="MBW0131258.1"/>
    <property type="molecule type" value="Genomic_DNA"/>
</dbReference>
<feature type="transmembrane region" description="Helical" evidence="2">
    <location>
        <begin position="37"/>
        <end position="58"/>
    </location>
</feature>
<feature type="transmembrane region" description="Helical" evidence="2">
    <location>
        <begin position="12"/>
        <end position="31"/>
    </location>
</feature>
<protein>
    <submittedName>
        <fullName evidence="3">Uncharacterized protein</fullName>
    </submittedName>
</protein>
<evidence type="ECO:0000256" key="1">
    <source>
        <dbReference type="SAM" id="MobiDB-lite"/>
    </source>
</evidence>
<keyword evidence="2" id="KW-0472">Membrane</keyword>
<keyword evidence="2" id="KW-1133">Transmembrane helix</keyword>
<feature type="region of interest" description="Disordered" evidence="1">
    <location>
        <begin position="123"/>
        <end position="174"/>
    </location>
</feature>